<dbReference type="SMART" id="SM00388">
    <property type="entry name" value="HisKA"/>
    <property type="match status" value="1"/>
</dbReference>
<dbReference type="Gene3D" id="1.10.287.130">
    <property type="match status" value="1"/>
</dbReference>
<keyword evidence="10" id="KW-1133">Transmembrane helix</keyword>
<dbReference type="Gene3D" id="3.30.565.10">
    <property type="entry name" value="Histidine kinase-like ATPase, C-terminal domain"/>
    <property type="match status" value="1"/>
</dbReference>
<dbReference type="SUPFAM" id="SSF55874">
    <property type="entry name" value="ATPase domain of HSP90 chaperone/DNA topoisomerase II/histidine kinase"/>
    <property type="match status" value="1"/>
</dbReference>
<dbReference type="PRINTS" id="PR00344">
    <property type="entry name" value="BCTRLSENSOR"/>
</dbReference>
<dbReference type="InterPro" id="IPR004358">
    <property type="entry name" value="Sig_transdc_His_kin-like_C"/>
</dbReference>
<dbReference type="SMART" id="SM00387">
    <property type="entry name" value="HATPase_c"/>
    <property type="match status" value="1"/>
</dbReference>
<dbReference type="PROSITE" id="PS50885">
    <property type="entry name" value="HAMP"/>
    <property type="match status" value="1"/>
</dbReference>
<reference evidence="13 14" key="1">
    <citation type="submission" date="2021-05" db="EMBL/GenBank/DDBJ databases">
        <title>Genetic and Functional Diversity in Clade A Lucinid endosymbionts from the Bahamas.</title>
        <authorList>
            <person name="Giani N.M."/>
            <person name="Engel A.S."/>
            <person name="Campbell B.J."/>
        </authorList>
    </citation>
    <scope>NUCLEOTIDE SEQUENCE [LARGE SCALE GENOMIC DNA]</scope>
    <source>
        <strain evidence="13">LUC16012Gg_MoonRockCtena</strain>
    </source>
</reference>
<gene>
    <name evidence="13" type="ORF">KME65_10145</name>
</gene>
<evidence type="ECO:0000259" key="12">
    <source>
        <dbReference type="PROSITE" id="PS50885"/>
    </source>
</evidence>
<dbReference type="GO" id="GO:0016020">
    <property type="term" value="C:membrane"/>
    <property type="evidence" value="ECO:0007669"/>
    <property type="project" value="UniProtKB-SubCell"/>
</dbReference>
<evidence type="ECO:0000256" key="1">
    <source>
        <dbReference type="ARBA" id="ARBA00000085"/>
    </source>
</evidence>
<dbReference type="Gene3D" id="6.10.340.10">
    <property type="match status" value="1"/>
</dbReference>
<dbReference type="SUPFAM" id="SSF47384">
    <property type="entry name" value="Homodimeric domain of signal transducing histidine kinase"/>
    <property type="match status" value="1"/>
</dbReference>
<keyword evidence="7 13" id="KW-0418">Kinase</keyword>
<evidence type="ECO:0000256" key="7">
    <source>
        <dbReference type="ARBA" id="ARBA00022777"/>
    </source>
</evidence>
<keyword evidence="9" id="KW-0902">Two-component regulatory system</keyword>
<evidence type="ECO:0000256" key="5">
    <source>
        <dbReference type="ARBA" id="ARBA00022679"/>
    </source>
</evidence>
<comment type="caution">
    <text evidence="13">The sequence shown here is derived from an EMBL/GenBank/DDBJ whole genome shotgun (WGS) entry which is preliminary data.</text>
</comment>
<keyword evidence="8" id="KW-0067">ATP-binding</keyword>
<keyword evidence="6" id="KW-0547">Nucleotide-binding</keyword>
<evidence type="ECO:0000313" key="14">
    <source>
        <dbReference type="Proteomes" id="UP000770889"/>
    </source>
</evidence>
<dbReference type="Pfam" id="PF02518">
    <property type="entry name" value="HATPase_c"/>
    <property type="match status" value="1"/>
</dbReference>
<dbReference type="PROSITE" id="PS50109">
    <property type="entry name" value="HIS_KIN"/>
    <property type="match status" value="1"/>
</dbReference>
<accession>A0A944QUU4</accession>
<comment type="subcellular location">
    <subcellularLocation>
        <location evidence="2">Membrane</location>
    </subcellularLocation>
</comment>
<dbReference type="GO" id="GO:0005524">
    <property type="term" value="F:ATP binding"/>
    <property type="evidence" value="ECO:0007669"/>
    <property type="project" value="UniProtKB-KW"/>
</dbReference>
<sequence length="477" mass="52467">MSLTITAVVTSVGFLIGILMVVQDWKRFQNDLAEKALLLSESISITAPKAMLRKDYWSLYLSLKNMASKGPGARSEHEITDAMILDADGIVQAHLHPAEHPIGLLFSPENEDDKALFREAMTVRTPTVLSSDDFSKDGFQEGVVPLFSDKKYLGVVRVRLSVASLFEKTKSTAVIILLSILLFVFIGSLLGTIVSRRVVGSLTAITRGLEAVGRGEMTDFSPIPVKEGGEIGRLSVTFNQIMSELAEKKMLEEEIAMSEKLVALGRITAGVAHEVNNPLAGLLNCIDTLRKHPNDKVLIDRYLPVIDQGLHRIKDIVHNLLVGLKIEESVEMITTEQVEKLHDLVLAEIGEREIEIIWENTTDRDLFIPGKTEQIICNLLKNAVEIVPENGIVCFNMSQQGASLVIEVSDNGPGVASNIRNQMFDPFFTTKPNGTGLGLWVVYRLVQSMQGVIEVKSEAGIGTTFLIDLPVINRRAA</sequence>
<dbReference type="Pfam" id="PF00672">
    <property type="entry name" value="HAMP"/>
    <property type="match status" value="1"/>
</dbReference>
<keyword evidence="4" id="KW-0597">Phosphoprotein</keyword>
<evidence type="ECO:0000256" key="10">
    <source>
        <dbReference type="SAM" id="Phobius"/>
    </source>
</evidence>
<dbReference type="CDD" id="cd00082">
    <property type="entry name" value="HisKA"/>
    <property type="match status" value="1"/>
</dbReference>
<evidence type="ECO:0000256" key="8">
    <source>
        <dbReference type="ARBA" id="ARBA00022840"/>
    </source>
</evidence>
<feature type="domain" description="HAMP" evidence="12">
    <location>
        <begin position="196"/>
        <end position="250"/>
    </location>
</feature>
<evidence type="ECO:0000259" key="11">
    <source>
        <dbReference type="PROSITE" id="PS50109"/>
    </source>
</evidence>
<dbReference type="InterPro" id="IPR003660">
    <property type="entry name" value="HAMP_dom"/>
</dbReference>
<dbReference type="EMBL" id="JAHHGM010000008">
    <property type="protein sequence ID" value="MBT2989314.1"/>
    <property type="molecule type" value="Genomic_DNA"/>
</dbReference>
<evidence type="ECO:0000313" key="13">
    <source>
        <dbReference type="EMBL" id="MBT2989314.1"/>
    </source>
</evidence>
<dbReference type="InterPro" id="IPR003594">
    <property type="entry name" value="HATPase_dom"/>
</dbReference>
<protein>
    <recommendedName>
        <fullName evidence="3">histidine kinase</fullName>
        <ecNumber evidence="3">2.7.13.3</ecNumber>
    </recommendedName>
</protein>
<keyword evidence="10" id="KW-0812">Transmembrane</keyword>
<evidence type="ECO:0000256" key="9">
    <source>
        <dbReference type="ARBA" id="ARBA00023012"/>
    </source>
</evidence>
<feature type="domain" description="Histidine kinase" evidence="11">
    <location>
        <begin position="270"/>
        <end position="473"/>
    </location>
</feature>
<name>A0A944QUU4_9GAMM</name>
<evidence type="ECO:0000256" key="3">
    <source>
        <dbReference type="ARBA" id="ARBA00012438"/>
    </source>
</evidence>
<dbReference type="GO" id="GO:0000155">
    <property type="term" value="F:phosphorelay sensor kinase activity"/>
    <property type="evidence" value="ECO:0007669"/>
    <property type="project" value="InterPro"/>
</dbReference>
<organism evidence="13 14">
    <name type="scientific">Candidatus Thiodiazotropha taylori</name>
    <dbReference type="NCBI Taxonomy" id="2792791"/>
    <lineage>
        <taxon>Bacteria</taxon>
        <taxon>Pseudomonadati</taxon>
        <taxon>Pseudomonadota</taxon>
        <taxon>Gammaproteobacteria</taxon>
        <taxon>Chromatiales</taxon>
        <taxon>Sedimenticolaceae</taxon>
        <taxon>Candidatus Thiodiazotropha</taxon>
    </lineage>
</organism>
<dbReference type="AlphaFoldDB" id="A0A944QUU4"/>
<feature type="transmembrane region" description="Helical" evidence="10">
    <location>
        <begin position="6"/>
        <end position="22"/>
    </location>
</feature>
<evidence type="ECO:0000256" key="2">
    <source>
        <dbReference type="ARBA" id="ARBA00004370"/>
    </source>
</evidence>
<feature type="transmembrane region" description="Helical" evidence="10">
    <location>
        <begin position="173"/>
        <end position="194"/>
    </location>
</feature>
<proteinExistence type="predicted"/>
<dbReference type="PANTHER" id="PTHR43065">
    <property type="entry name" value="SENSOR HISTIDINE KINASE"/>
    <property type="match status" value="1"/>
</dbReference>
<dbReference type="InterPro" id="IPR003661">
    <property type="entry name" value="HisK_dim/P_dom"/>
</dbReference>
<dbReference type="CDD" id="cd06225">
    <property type="entry name" value="HAMP"/>
    <property type="match status" value="1"/>
</dbReference>
<dbReference type="InterPro" id="IPR036890">
    <property type="entry name" value="HATPase_C_sf"/>
</dbReference>
<dbReference type="PANTHER" id="PTHR43065:SF46">
    <property type="entry name" value="C4-DICARBOXYLATE TRANSPORT SENSOR PROTEIN DCTB"/>
    <property type="match status" value="1"/>
</dbReference>
<dbReference type="Pfam" id="PF00512">
    <property type="entry name" value="HisKA"/>
    <property type="match status" value="1"/>
</dbReference>
<dbReference type="InterPro" id="IPR005467">
    <property type="entry name" value="His_kinase_dom"/>
</dbReference>
<dbReference type="EC" id="2.7.13.3" evidence="3"/>
<keyword evidence="5" id="KW-0808">Transferase</keyword>
<dbReference type="InterPro" id="IPR036097">
    <property type="entry name" value="HisK_dim/P_sf"/>
</dbReference>
<evidence type="ECO:0000256" key="6">
    <source>
        <dbReference type="ARBA" id="ARBA00022741"/>
    </source>
</evidence>
<evidence type="ECO:0000256" key="4">
    <source>
        <dbReference type="ARBA" id="ARBA00022553"/>
    </source>
</evidence>
<dbReference type="Proteomes" id="UP000770889">
    <property type="component" value="Unassembled WGS sequence"/>
</dbReference>
<comment type="catalytic activity">
    <reaction evidence="1">
        <text>ATP + protein L-histidine = ADP + protein N-phospho-L-histidine.</text>
        <dbReference type="EC" id="2.7.13.3"/>
    </reaction>
</comment>
<keyword evidence="10" id="KW-0472">Membrane</keyword>